<dbReference type="GO" id="GO:0046872">
    <property type="term" value="F:metal ion binding"/>
    <property type="evidence" value="ECO:0007669"/>
    <property type="project" value="UniProtKB-KW"/>
</dbReference>
<dbReference type="PANTHER" id="PTHR11136:SF0">
    <property type="entry name" value="DIHYDROFOLATE SYNTHETASE-RELATED"/>
    <property type="match status" value="1"/>
</dbReference>
<dbReference type="Pfam" id="PF08245">
    <property type="entry name" value="Mur_ligase_M"/>
    <property type="match status" value="1"/>
</dbReference>
<evidence type="ECO:0000256" key="3">
    <source>
        <dbReference type="ARBA" id="ARBA00013025"/>
    </source>
</evidence>
<dbReference type="InterPro" id="IPR036565">
    <property type="entry name" value="Mur-like_cat_sf"/>
</dbReference>
<accession>A0A380TA59</accession>
<keyword evidence="8" id="KW-0460">Magnesium</keyword>
<comment type="cofactor">
    <cofactor evidence="1">
        <name>Mg(2+)</name>
        <dbReference type="ChEBI" id="CHEBI:18420"/>
    </cofactor>
</comment>
<keyword evidence="5" id="KW-0479">Metal-binding</keyword>
<dbReference type="AlphaFoldDB" id="A0A380TA59"/>
<dbReference type="EC" id="6.3.2.17" evidence="3"/>
<dbReference type="SUPFAM" id="SSF53623">
    <property type="entry name" value="MurD-like peptide ligases, catalytic domain"/>
    <property type="match status" value="1"/>
</dbReference>
<protein>
    <recommendedName>
        <fullName evidence="3">tetrahydrofolate synthase</fullName>
        <ecNumber evidence="3">6.3.2.17</ecNumber>
    </recommendedName>
</protein>
<dbReference type="InterPro" id="IPR001645">
    <property type="entry name" value="Folylpolyglutamate_synth"/>
</dbReference>
<dbReference type="InterPro" id="IPR013221">
    <property type="entry name" value="Mur_ligase_cen"/>
</dbReference>
<dbReference type="PANTHER" id="PTHR11136">
    <property type="entry name" value="FOLYLPOLYGLUTAMATE SYNTHASE-RELATED"/>
    <property type="match status" value="1"/>
</dbReference>
<evidence type="ECO:0000256" key="6">
    <source>
        <dbReference type="ARBA" id="ARBA00022741"/>
    </source>
</evidence>
<sequence length="444" mass="47909">MPYKPSAVGATISPVLFDYAAVKDYLYALKAGGMKFGIDRMQRLAAALGHPERGYPVIHVAGTNGKGSVSAMIESVMRAAGRRTGLYTSPHLVKLGERVQVDRRLLSETEIVAYANELRPVAEKAAAFAADEHATFFEFMTAMAFLQFQRRRVDIAVIETGMGGRLDATNVVQPAVSVITSIGLDHCAELGGTVEQIAREKAGIIKSRRPVVIGRMPAGAERVIREVAASREAPVHSVREAFGEEPAGYPTTNLEGDYQRWNAATATLAARLLPADLQPDAFTLGRGLGRVDWPGRWQRLTVGGRALILDASHNPEGAEVLEKNLLKLVAVTGRKPVIVAGALGEFRARALLEVVLRHAREVSLVTPHQARATPYAEMIALVAPAQRALVREDSLERIFPDAATCTLGAPGDTIVVTGSIYLLGEVLERLQPDGGAREDKLQDF</sequence>
<dbReference type="PROSITE" id="PS01011">
    <property type="entry name" value="FOLYLPOLYGLU_SYNT_1"/>
    <property type="match status" value="1"/>
</dbReference>
<dbReference type="Gene3D" id="3.90.190.20">
    <property type="entry name" value="Mur ligase, C-terminal domain"/>
    <property type="match status" value="1"/>
</dbReference>
<dbReference type="SUPFAM" id="SSF53244">
    <property type="entry name" value="MurD-like peptide ligases, peptide-binding domain"/>
    <property type="match status" value="1"/>
</dbReference>
<keyword evidence="7" id="KW-0067">ATP-binding</keyword>
<evidence type="ECO:0000256" key="7">
    <source>
        <dbReference type="ARBA" id="ARBA00022840"/>
    </source>
</evidence>
<dbReference type="PROSITE" id="PS01012">
    <property type="entry name" value="FOLYLPOLYGLU_SYNT_2"/>
    <property type="match status" value="1"/>
</dbReference>
<name>A0A380TA59_9ZZZZ</name>
<dbReference type="GO" id="GO:0004326">
    <property type="term" value="F:tetrahydrofolylpolyglutamate synthase activity"/>
    <property type="evidence" value="ECO:0007669"/>
    <property type="project" value="UniProtKB-EC"/>
</dbReference>
<dbReference type="Gene3D" id="3.40.1190.10">
    <property type="entry name" value="Mur-like, catalytic domain"/>
    <property type="match status" value="1"/>
</dbReference>
<evidence type="ECO:0000256" key="4">
    <source>
        <dbReference type="ARBA" id="ARBA00022598"/>
    </source>
</evidence>
<evidence type="ECO:0000256" key="5">
    <source>
        <dbReference type="ARBA" id="ARBA00022723"/>
    </source>
</evidence>
<proteinExistence type="inferred from homology"/>
<dbReference type="FunFam" id="3.40.1190.10:FF:000011">
    <property type="entry name" value="Folylpolyglutamate synthase/dihydrofolate synthase"/>
    <property type="match status" value="1"/>
</dbReference>
<comment type="catalytic activity">
    <reaction evidence="9">
        <text>(6S)-5,6,7,8-tetrahydrofolyl-(gamma-L-Glu)(n) + L-glutamate + ATP = (6S)-5,6,7,8-tetrahydrofolyl-(gamma-L-Glu)(n+1) + ADP + phosphate + H(+)</text>
        <dbReference type="Rhea" id="RHEA:10580"/>
        <dbReference type="Rhea" id="RHEA-COMP:14738"/>
        <dbReference type="Rhea" id="RHEA-COMP:14740"/>
        <dbReference type="ChEBI" id="CHEBI:15378"/>
        <dbReference type="ChEBI" id="CHEBI:29985"/>
        <dbReference type="ChEBI" id="CHEBI:30616"/>
        <dbReference type="ChEBI" id="CHEBI:43474"/>
        <dbReference type="ChEBI" id="CHEBI:141005"/>
        <dbReference type="ChEBI" id="CHEBI:456216"/>
        <dbReference type="EC" id="6.3.2.17"/>
    </reaction>
</comment>
<evidence type="ECO:0000256" key="1">
    <source>
        <dbReference type="ARBA" id="ARBA00001946"/>
    </source>
</evidence>
<reference evidence="12" key="1">
    <citation type="submission" date="2018-07" db="EMBL/GenBank/DDBJ databases">
        <authorList>
            <person name="Quirk P.G."/>
            <person name="Krulwich T.A."/>
        </authorList>
    </citation>
    <scope>NUCLEOTIDE SEQUENCE</scope>
</reference>
<dbReference type="PIRSF" id="PIRSF001563">
    <property type="entry name" value="Folylpolyglu_synth"/>
    <property type="match status" value="1"/>
</dbReference>
<keyword evidence="4" id="KW-0436">Ligase</keyword>
<keyword evidence="6" id="KW-0547">Nucleotide-binding</keyword>
<evidence type="ECO:0000256" key="8">
    <source>
        <dbReference type="ARBA" id="ARBA00022842"/>
    </source>
</evidence>
<evidence type="ECO:0000259" key="11">
    <source>
        <dbReference type="Pfam" id="PF08245"/>
    </source>
</evidence>
<gene>
    <name evidence="12" type="ORF">DF3PB_1090012</name>
</gene>
<evidence type="ECO:0000256" key="2">
    <source>
        <dbReference type="ARBA" id="ARBA00008276"/>
    </source>
</evidence>
<dbReference type="InterPro" id="IPR036615">
    <property type="entry name" value="Mur_ligase_C_dom_sf"/>
</dbReference>
<organism evidence="12">
    <name type="scientific">metagenome</name>
    <dbReference type="NCBI Taxonomy" id="256318"/>
    <lineage>
        <taxon>unclassified sequences</taxon>
        <taxon>metagenomes</taxon>
    </lineage>
</organism>
<dbReference type="GO" id="GO:0005737">
    <property type="term" value="C:cytoplasm"/>
    <property type="evidence" value="ECO:0007669"/>
    <property type="project" value="TreeGrafter"/>
</dbReference>
<evidence type="ECO:0000259" key="10">
    <source>
        <dbReference type="Pfam" id="PF02875"/>
    </source>
</evidence>
<dbReference type="InterPro" id="IPR018109">
    <property type="entry name" value="Folylpolyglutamate_synth_CS"/>
</dbReference>
<feature type="domain" description="Mur ligase central" evidence="11">
    <location>
        <begin position="60"/>
        <end position="210"/>
    </location>
</feature>
<feature type="domain" description="Mur ligase C-terminal" evidence="10">
    <location>
        <begin position="295"/>
        <end position="419"/>
    </location>
</feature>
<dbReference type="InterPro" id="IPR004101">
    <property type="entry name" value="Mur_ligase_C"/>
</dbReference>
<comment type="similarity">
    <text evidence="2">Belongs to the folylpolyglutamate synthase family.</text>
</comment>
<dbReference type="NCBIfam" id="TIGR01499">
    <property type="entry name" value="folC"/>
    <property type="match status" value="1"/>
</dbReference>
<dbReference type="GO" id="GO:0005524">
    <property type="term" value="F:ATP binding"/>
    <property type="evidence" value="ECO:0007669"/>
    <property type="project" value="UniProtKB-KW"/>
</dbReference>
<dbReference type="Pfam" id="PF02875">
    <property type="entry name" value="Mur_ligase_C"/>
    <property type="match status" value="1"/>
</dbReference>
<evidence type="ECO:0000313" key="12">
    <source>
        <dbReference type="EMBL" id="SUS03692.1"/>
    </source>
</evidence>
<dbReference type="GO" id="GO:0008841">
    <property type="term" value="F:dihydrofolate synthase activity"/>
    <property type="evidence" value="ECO:0007669"/>
    <property type="project" value="TreeGrafter"/>
</dbReference>
<evidence type="ECO:0000256" key="9">
    <source>
        <dbReference type="ARBA" id="ARBA00047493"/>
    </source>
</evidence>
<dbReference type="EMBL" id="UIDG01000012">
    <property type="protein sequence ID" value="SUS03692.1"/>
    <property type="molecule type" value="Genomic_DNA"/>
</dbReference>